<organism evidence="1 2">
    <name type="scientific">Cupriavidus taiwanensis</name>
    <dbReference type="NCBI Taxonomy" id="164546"/>
    <lineage>
        <taxon>Bacteria</taxon>
        <taxon>Pseudomonadati</taxon>
        <taxon>Pseudomonadota</taxon>
        <taxon>Betaproteobacteria</taxon>
        <taxon>Burkholderiales</taxon>
        <taxon>Burkholderiaceae</taxon>
        <taxon>Cupriavidus</taxon>
    </lineage>
</organism>
<gene>
    <name evidence="1" type="ORF">CBM2594_A90003</name>
</gene>
<sequence length="89" mass="10502">MRNHCGLAICVYQILATGHHILRRRLQDSCYSLLGAHSIFNGKKLSISRQLQTMRHYLRPFILYFVKKSEIEKRGRNRKVNDLLRPLPL</sequence>
<comment type="caution">
    <text evidence="1">The sequence shown here is derived from an EMBL/GenBank/DDBJ whole genome shotgun (WGS) entry which is preliminary data.</text>
</comment>
<reference evidence="1 2" key="1">
    <citation type="submission" date="2018-01" db="EMBL/GenBank/DDBJ databases">
        <authorList>
            <person name="Clerissi C."/>
        </authorList>
    </citation>
    <scope>NUCLEOTIDE SEQUENCE [LARGE SCALE GENOMIC DNA]</scope>
    <source>
        <strain evidence="1">Cupriavidus taiwanensis STM 6021</strain>
    </source>
</reference>
<proteinExistence type="predicted"/>
<dbReference type="EMBL" id="OGUU01000013">
    <property type="protein sequence ID" value="SPC20070.1"/>
    <property type="molecule type" value="Genomic_DNA"/>
</dbReference>
<accession>A0A7Z7NN43</accession>
<name>A0A7Z7NN43_9BURK</name>
<dbReference type="AlphaFoldDB" id="A0A7Z7NN43"/>
<dbReference type="Proteomes" id="UP000257139">
    <property type="component" value="Chromosome CBM2594_a"/>
</dbReference>
<evidence type="ECO:0000313" key="1">
    <source>
        <dbReference type="EMBL" id="SPC20070.1"/>
    </source>
</evidence>
<evidence type="ECO:0000313" key="2">
    <source>
        <dbReference type="Proteomes" id="UP000257139"/>
    </source>
</evidence>
<protein>
    <submittedName>
        <fullName evidence="1">Uncharacterized protein</fullName>
    </submittedName>
</protein>